<comment type="caution">
    <text evidence="2">The sequence shown here is derived from an EMBL/GenBank/DDBJ whole genome shotgun (WGS) entry which is preliminary data.</text>
</comment>
<dbReference type="Proteomes" id="UP000322244">
    <property type="component" value="Unassembled WGS sequence"/>
</dbReference>
<gene>
    <name evidence="2" type="ORF">FOY51_23450</name>
</gene>
<dbReference type="AlphaFoldDB" id="A0A5A7S6C6"/>
<keyword evidence="3" id="KW-1185">Reference proteome</keyword>
<accession>A0A5A7S6C6</accession>
<evidence type="ECO:0000256" key="1">
    <source>
        <dbReference type="SAM" id="SignalP"/>
    </source>
</evidence>
<organism evidence="2 3">
    <name type="scientific">Antrihabitans cavernicola</name>
    <dbReference type="NCBI Taxonomy" id="2495913"/>
    <lineage>
        <taxon>Bacteria</taxon>
        <taxon>Bacillati</taxon>
        <taxon>Actinomycetota</taxon>
        <taxon>Actinomycetes</taxon>
        <taxon>Mycobacteriales</taxon>
        <taxon>Nocardiaceae</taxon>
        <taxon>Antrihabitans</taxon>
    </lineage>
</organism>
<dbReference type="EMBL" id="VLNY01000016">
    <property type="protein sequence ID" value="KAA0018990.1"/>
    <property type="molecule type" value="Genomic_DNA"/>
</dbReference>
<evidence type="ECO:0000313" key="2">
    <source>
        <dbReference type="EMBL" id="KAA0018990.1"/>
    </source>
</evidence>
<dbReference type="OrthoDB" id="4549639at2"/>
<name>A0A5A7S6C6_9NOCA</name>
<sequence>MNRTPAKIIAGLAATAAVTGALAVAGTGIASADSYTGNPGHALTSTAECRHDDGQVKIKFDHPTVYAQPDYLPGEHQTVRYRTVVVDVANGDIIGVSNYESAKATVDKAADLDTTDDVKVASSDSAHYVAIQQVEWLASNQQTVVGTTDLYATAYEVKDGRTLLGTFDTCQ</sequence>
<keyword evidence="1" id="KW-0732">Signal</keyword>
<dbReference type="RefSeq" id="WP_149432695.1">
    <property type="nucleotide sequence ID" value="NZ_VLNY01000016.1"/>
</dbReference>
<proteinExistence type="predicted"/>
<reference evidence="2 3" key="1">
    <citation type="submission" date="2019-07" db="EMBL/GenBank/DDBJ databases">
        <title>Rhodococcus cavernicolus sp. nov., isolated from a cave.</title>
        <authorList>
            <person name="Lee S.D."/>
        </authorList>
    </citation>
    <scope>NUCLEOTIDE SEQUENCE [LARGE SCALE GENOMIC DNA]</scope>
    <source>
        <strain evidence="2 3">C1-24</strain>
    </source>
</reference>
<protein>
    <submittedName>
        <fullName evidence="2">Uncharacterized protein</fullName>
    </submittedName>
</protein>
<feature type="signal peptide" evidence="1">
    <location>
        <begin position="1"/>
        <end position="23"/>
    </location>
</feature>
<feature type="chain" id="PRO_5039122102" evidence="1">
    <location>
        <begin position="24"/>
        <end position="171"/>
    </location>
</feature>
<evidence type="ECO:0000313" key="3">
    <source>
        <dbReference type="Proteomes" id="UP000322244"/>
    </source>
</evidence>